<protein>
    <recommendedName>
        <fullName evidence="1">DUF5753 domain-containing protein</fullName>
    </recommendedName>
</protein>
<dbReference type="Proteomes" id="UP001499863">
    <property type="component" value="Unassembled WGS sequence"/>
</dbReference>
<comment type="caution">
    <text evidence="2">The sequence shown here is derived from an EMBL/GenBank/DDBJ whole genome shotgun (WGS) entry which is preliminary data.</text>
</comment>
<evidence type="ECO:0000259" key="1">
    <source>
        <dbReference type="Pfam" id="PF19054"/>
    </source>
</evidence>
<sequence length="153" mass="17847">MFSRRVPSLTVDEIDLRTAFRTQRRTFLLRHPEKKFEAYIHESCLVTRFGGTEVLRRQLQRLVEDSHRSNITIRIIPFKAHTYPGVTESFIYSYGEVAELDTVETDSSRGPEFYNAPNELKGYRAILDRIEKASLGEEESREMITATCRELKD</sequence>
<reference evidence="2 3" key="1">
    <citation type="journal article" date="2019" name="Int. J. Syst. Evol. Microbiol.">
        <title>The Global Catalogue of Microorganisms (GCM) 10K type strain sequencing project: providing services to taxonomists for standard genome sequencing and annotation.</title>
        <authorList>
            <consortium name="The Broad Institute Genomics Platform"/>
            <consortium name="The Broad Institute Genome Sequencing Center for Infectious Disease"/>
            <person name="Wu L."/>
            <person name="Ma J."/>
        </authorList>
    </citation>
    <scope>NUCLEOTIDE SEQUENCE [LARGE SCALE GENOMIC DNA]</scope>
    <source>
        <strain evidence="2 3">JCM 12393</strain>
    </source>
</reference>
<dbReference type="Pfam" id="PF19054">
    <property type="entry name" value="DUF5753"/>
    <property type="match status" value="1"/>
</dbReference>
<evidence type="ECO:0000313" key="3">
    <source>
        <dbReference type="Proteomes" id="UP001499863"/>
    </source>
</evidence>
<accession>A0ABN1XQR9</accession>
<proteinExistence type="predicted"/>
<evidence type="ECO:0000313" key="2">
    <source>
        <dbReference type="EMBL" id="GAA1387770.1"/>
    </source>
</evidence>
<dbReference type="InterPro" id="IPR043917">
    <property type="entry name" value="DUF5753"/>
</dbReference>
<dbReference type="EMBL" id="BAAAKJ010000063">
    <property type="protein sequence ID" value="GAA1387770.1"/>
    <property type="molecule type" value="Genomic_DNA"/>
</dbReference>
<keyword evidence="3" id="KW-1185">Reference proteome</keyword>
<organism evidence="2 3">
    <name type="scientific">Kitasatospora putterlickiae</name>
    <dbReference type="NCBI Taxonomy" id="221725"/>
    <lineage>
        <taxon>Bacteria</taxon>
        <taxon>Bacillati</taxon>
        <taxon>Actinomycetota</taxon>
        <taxon>Actinomycetes</taxon>
        <taxon>Kitasatosporales</taxon>
        <taxon>Streptomycetaceae</taxon>
        <taxon>Kitasatospora</taxon>
    </lineage>
</organism>
<name>A0ABN1XQR9_9ACTN</name>
<feature type="domain" description="DUF5753" evidence="1">
    <location>
        <begin position="6"/>
        <end position="145"/>
    </location>
</feature>
<gene>
    <name evidence="2" type="ORF">GCM10009639_13260</name>
</gene>